<dbReference type="InterPro" id="IPR009293">
    <property type="entry name" value="UPF0478"/>
</dbReference>
<evidence type="ECO:0000256" key="1">
    <source>
        <dbReference type="SAM" id="Phobius"/>
    </source>
</evidence>
<dbReference type="EMBL" id="PKHE01000004">
    <property type="protein sequence ID" value="PKY90316.1"/>
    <property type="molecule type" value="Genomic_DNA"/>
</dbReference>
<evidence type="ECO:0000313" key="3">
    <source>
        <dbReference type="Proteomes" id="UP000234384"/>
    </source>
</evidence>
<accession>A0A2I1K3T7</accession>
<dbReference type="OrthoDB" id="2146420at2"/>
<dbReference type="PANTHER" id="PTHR40070">
    <property type="entry name" value="UPF0478 PROTEIN YTXG"/>
    <property type="match status" value="1"/>
</dbReference>
<dbReference type="AlphaFoldDB" id="A0A2I1K3T7"/>
<keyword evidence="1" id="KW-1133">Transmembrane helix</keyword>
<dbReference type="PANTHER" id="PTHR40070:SF1">
    <property type="entry name" value="UPF0478 PROTEIN YTXG"/>
    <property type="match status" value="1"/>
</dbReference>
<dbReference type="Proteomes" id="UP000234384">
    <property type="component" value="Unassembled WGS sequence"/>
</dbReference>
<organism evidence="2 3">
    <name type="scientific">Falseniella ignava</name>
    <dbReference type="NCBI Taxonomy" id="137730"/>
    <lineage>
        <taxon>Bacteria</taxon>
        <taxon>Bacillati</taxon>
        <taxon>Bacillota</taxon>
        <taxon>Bacilli</taxon>
        <taxon>Lactobacillales</taxon>
        <taxon>Aerococcaceae</taxon>
        <taxon>Falseniella</taxon>
    </lineage>
</organism>
<proteinExistence type="predicted"/>
<name>A0A2I1K3T7_9LACT</name>
<feature type="transmembrane region" description="Helical" evidence="1">
    <location>
        <begin position="6"/>
        <end position="26"/>
    </location>
</feature>
<gene>
    <name evidence="2" type="ORF">CYJ57_02470</name>
</gene>
<comment type="caution">
    <text evidence="2">The sequence shown here is derived from an EMBL/GenBank/DDBJ whole genome shotgun (WGS) entry which is preliminary data.</text>
</comment>
<dbReference type="Pfam" id="PF06103">
    <property type="entry name" value="DUF948"/>
    <property type="match status" value="1"/>
</dbReference>
<keyword evidence="1" id="KW-0472">Membrane</keyword>
<keyword evidence="1" id="KW-0812">Transmembrane</keyword>
<evidence type="ECO:0000313" key="2">
    <source>
        <dbReference type="EMBL" id="PKY90316.1"/>
    </source>
</evidence>
<reference evidence="2 3" key="1">
    <citation type="submission" date="2017-12" db="EMBL/GenBank/DDBJ databases">
        <title>Phylogenetic diversity of female urinary microbiome.</title>
        <authorList>
            <person name="Thomas-White K."/>
            <person name="Wolfe A.J."/>
        </authorList>
    </citation>
    <scope>NUCLEOTIDE SEQUENCE [LARGE SCALE GENOMIC DNA]</scope>
    <source>
        <strain evidence="2 3">UMB0898</strain>
    </source>
</reference>
<sequence>MSLGGLAGLIAAISFAVLVAFICLNLSKVADVIKEVSVTVNKLNNTIDIVTKDVDNLSIEVEGLLNKTNALVDDVGGKLNKTDPLFTAIGDLGETVSEVNDSTKAMASNFLSGASFRKKKPNTLSRIARIAKPTINRKRTYATDYSRKGQPVKQQPIRSTEHYWTQEENDLFNLTDKQPSKTAGEVVIKK</sequence>
<protein>
    <submittedName>
        <fullName evidence="2">DUF948 domain-containing protein</fullName>
    </submittedName>
</protein>